<dbReference type="Pfam" id="PF00398">
    <property type="entry name" value="RrnaAD"/>
    <property type="match status" value="1"/>
</dbReference>
<evidence type="ECO:0000256" key="7">
    <source>
        <dbReference type="HAMAP-Rule" id="MF_00607"/>
    </source>
</evidence>
<keyword evidence="4 7" id="KW-0808">Transferase</keyword>
<dbReference type="InterPro" id="IPR011530">
    <property type="entry name" value="rRNA_adenine_dimethylase"/>
</dbReference>
<dbReference type="Gene3D" id="1.10.8.100">
    <property type="entry name" value="Ribosomal RNA adenine dimethylase-like, domain 2"/>
    <property type="match status" value="1"/>
</dbReference>
<evidence type="ECO:0000256" key="3">
    <source>
        <dbReference type="ARBA" id="ARBA00022603"/>
    </source>
</evidence>
<dbReference type="PANTHER" id="PTHR11727:SF7">
    <property type="entry name" value="DIMETHYLADENOSINE TRANSFERASE-RELATED"/>
    <property type="match status" value="1"/>
</dbReference>
<dbReference type="GO" id="GO:0005829">
    <property type="term" value="C:cytosol"/>
    <property type="evidence" value="ECO:0007669"/>
    <property type="project" value="TreeGrafter"/>
</dbReference>
<feature type="binding site" evidence="7 8">
    <location>
        <position position="75"/>
    </location>
    <ligand>
        <name>S-adenosyl-L-methionine</name>
        <dbReference type="ChEBI" id="CHEBI:59789"/>
    </ligand>
</feature>
<feature type="binding site" evidence="7 8">
    <location>
        <position position="100"/>
    </location>
    <ligand>
        <name>S-adenosyl-L-methionine</name>
        <dbReference type="ChEBI" id="CHEBI:59789"/>
    </ligand>
</feature>
<dbReference type="InterPro" id="IPR020596">
    <property type="entry name" value="rRNA_Ade_Mease_Trfase_CS"/>
</dbReference>
<feature type="binding site" evidence="7 8">
    <location>
        <position position="27"/>
    </location>
    <ligand>
        <name>S-adenosyl-L-methionine</name>
        <dbReference type="ChEBI" id="CHEBI:59789"/>
    </ligand>
</feature>
<dbReference type="InterPro" id="IPR020598">
    <property type="entry name" value="rRNA_Ade_methylase_Trfase_N"/>
</dbReference>
<comment type="subcellular location">
    <subcellularLocation>
        <location evidence="7">Cytoplasm</location>
    </subcellularLocation>
</comment>
<keyword evidence="5 7" id="KW-0949">S-adenosyl-L-methionine</keyword>
<evidence type="ECO:0000256" key="6">
    <source>
        <dbReference type="ARBA" id="ARBA00022884"/>
    </source>
</evidence>
<comment type="function">
    <text evidence="7">Specifically dimethylates two adjacent adenosines (A1518 and A1519) in the loop of a conserved hairpin near the 3'-end of 16S rRNA in the 30S particle. May play a critical role in biogenesis of 30S subunits.</text>
</comment>
<evidence type="ECO:0000256" key="2">
    <source>
        <dbReference type="ARBA" id="ARBA00022552"/>
    </source>
</evidence>
<feature type="binding site" evidence="7 8">
    <location>
        <position position="54"/>
    </location>
    <ligand>
        <name>S-adenosyl-L-methionine</name>
        <dbReference type="ChEBI" id="CHEBI:59789"/>
    </ligand>
</feature>
<comment type="catalytic activity">
    <reaction evidence="7">
        <text>adenosine(1518)/adenosine(1519) in 16S rRNA + 4 S-adenosyl-L-methionine = N(6)-dimethyladenosine(1518)/N(6)-dimethyladenosine(1519) in 16S rRNA + 4 S-adenosyl-L-homocysteine + 4 H(+)</text>
        <dbReference type="Rhea" id="RHEA:19609"/>
        <dbReference type="Rhea" id="RHEA-COMP:10232"/>
        <dbReference type="Rhea" id="RHEA-COMP:10233"/>
        <dbReference type="ChEBI" id="CHEBI:15378"/>
        <dbReference type="ChEBI" id="CHEBI:57856"/>
        <dbReference type="ChEBI" id="CHEBI:59789"/>
        <dbReference type="ChEBI" id="CHEBI:74411"/>
        <dbReference type="ChEBI" id="CHEBI:74493"/>
        <dbReference type="EC" id="2.1.1.182"/>
    </reaction>
</comment>
<accession>A0A1G2JN28</accession>
<organism evidence="10 11">
    <name type="scientific">Candidatus Staskawiczbacteria bacterium RIFOXYD1_FULL_32_13</name>
    <dbReference type="NCBI Taxonomy" id="1802234"/>
    <lineage>
        <taxon>Bacteria</taxon>
        <taxon>Candidatus Staskawicziibacteriota</taxon>
    </lineage>
</organism>
<keyword evidence="2 7" id="KW-0698">rRNA processing</keyword>
<evidence type="ECO:0000259" key="9">
    <source>
        <dbReference type="SMART" id="SM00650"/>
    </source>
</evidence>
<dbReference type="InterPro" id="IPR029063">
    <property type="entry name" value="SAM-dependent_MTases_sf"/>
</dbReference>
<name>A0A1G2JN28_9BACT</name>
<sequence length="320" mass="36052">MNLTSPIAIKEILEKYQIKPSKSLGQNFLIDKNILDKIILAGNLSKQDVVLEVGPGLGALTQELAKSAGKVIAIEKDHDMINILSETLKEFENIEIIEGDALEILISSSLRGSSQADEAIQNECTDSRLPRSSPAEQANFTRNDKTDIFQNYKVVANIPYYLTSHLIRTFLECKNPPEEIILLIQKEVALRICAKPPEMSLLAVSVQFYAKVKIISYVSKNCFLPAPKVDSAIIKITPHIIEGDKELNNFSGEEFFKIVKAGFSHPRKQLANNFITSLKLNRKQVEEWLLKNNIKPNQRAETLSIKDWRNLVESFPQFDS</sequence>
<dbReference type="PROSITE" id="PS51689">
    <property type="entry name" value="SAM_RNA_A_N6_MT"/>
    <property type="match status" value="1"/>
</dbReference>
<dbReference type="GO" id="GO:0052908">
    <property type="term" value="F:16S rRNA (adenine(1518)-N(6)/adenine(1519)-N(6))-dimethyltransferase activity"/>
    <property type="evidence" value="ECO:0007669"/>
    <property type="project" value="UniProtKB-EC"/>
</dbReference>
<dbReference type="GO" id="GO:0003723">
    <property type="term" value="F:RNA binding"/>
    <property type="evidence" value="ECO:0007669"/>
    <property type="project" value="UniProtKB-UniRule"/>
</dbReference>
<dbReference type="EC" id="2.1.1.182" evidence="7"/>
<dbReference type="PROSITE" id="PS01131">
    <property type="entry name" value="RRNA_A_DIMETH"/>
    <property type="match status" value="1"/>
</dbReference>
<evidence type="ECO:0000256" key="8">
    <source>
        <dbReference type="PROSITE-ProRule" id="PRU01026"/>
    </source>
</evidence>
<dbReference type="Proteomes" id="UP000178935">
    <property type="component" value="Unassembled WGS sequence"/>
</dbReference>
<dbReference type="HAMAP" id="MF_00607">
    <property type="entry name" value="16SrRNA_methyltr_A"/>
    <property type="match status" value="1"/>
</dbReference>
<keyword evidence="1 7" id="KW-0963">Cytoplasm</keyword>
<comment type="caution">
    <text evidence="10">The sequence shown here is derived from an EMBL/GenBank/DDBJ whole genome shotgun (WGS) entry which is preliminary data.</text>
</comment>
<gene>
    <name evidence="7" type="primary">rsmA</name>
    <name evidence="7" type="synonym">ksgA</name>
    <name evidence="10" type="ORF">A2561_04635</name>
</gene>
<comment type="similarity">
    <text evidence="7">Belongs to the class I-like SAM-binding methyltransferase superfamily. rRNA adenine N(6)-methyltransferase family. RsmA subfamily.</text>
</comment>
<evidence type="ECO:0000256" key="4">
    <source>
        <dbReference type="ARBA" id="ARBA00022679"/>
    </source>
</evidence>
<dbReference type="InterPro" id="IPR023165">
    <property type="entry name" value="rRNA_Ade_diMease-like_C"/>
</dbReference>
<proteinExistence type="inferred from homology"/>
<dbReference type="EMBL" id="MHPU01000020">
    <property type="protein sequence ID" value="OGZ88557.1"/>
    <property type="molecule type" value="Genomic_DNA"/>
</dbReference>
<dbReference type="Gene3D" id="3.40.50.150">
    <property type="entry name" value="Vaccinia Virus protein VP39"/>
    <property type="match status" value="1"/>
</dbReference>
<protein>
    <recommendedName>
        <fullName evidence="7">Ribosomal RNA small subunit methyltransferase A</fullName>
        <ecNumber evidence="7">2.1.1.182</ecNumber>
    </recommendedName>
    <alternativeName>
        <fullName evidence="7">16S rRNA (adenine(1518)-N(6)/adenine(1519)-N(6))-dimethyltransferase</fullName>
    </alternativeName>
    <alternativeName>
        <fullName evidence="7">16S rRNA dimethyladenosine transferase</fullName>
    </alternativeName>
    <alternativeName>
        <fullName evidence="7">16S rRNA dimethylase</fullName>
    </alternativeName>
    <alternativeName>
        <fullName evidence="7">S-adenosylmethionine-6-N', N'-adenosyl(rRNA) dimethyltransferase</fullName>
    </alternativeName>
</protein>
<evidence type="ECO:0000313" key="10">
    <source>
        <dbReference type="EMBL" id="OGZ88557.1"/>
    </source>
</evidence>
<feature type="binding site" evidence="7 8">
    <location>
        <position position="29"/>
    </location>
    <ligand>
        <name>S-adenosyl-L-methionine</name>
        <dbReference type="ChEBI" id="CHEBI:59789"/>
    </ligand>
</feature>
<evidence type="ECO:0000313" key="11">
    <source>
        <dbReference type="Proteomes" id="UP000178935"/>
    </source>
</evidence>
<feature type="domain" description="Ribosomal RNA adenine methylase transferase N-terminal" evidence="9">
    <location>
        <begin position="34"/>
        <end position="240"/>
    </location>
</feature>
<reference evidence="10 11" key="1">
    <citation type="journal article" date="2016" name="Nat. Commun.">
        <title>Thousands of microbial genomes shed light on interconnected biogeochemical processes in an aquifer system.</title>
        <authorList>
            <person name="Anantharaman K."/>
            <person name="Brown C.T."/>
            <person name="Hug L.A."/>
            <person name="Sharon I."/>
            <person name="Castelle C.J."/>
            <person name="Probst A.J."/>
            <person name="Thomas B.C."/>
            <person name="Singh A."/>
            <person name="Wilkins M.J."/>
            <person name="Karaoz U."/>
            <person name="Brodie E.L."/>
            <person name="Williams K.H."/>
            <person name="Hubbard S.S."/>
            <person name="Banfield J.F."/>
        </authorList>
    </citation>
    <scope>NUCLEOTIDE SEQUENCE [LARGE SCALE GENOMIC DNA]</scope>
</reference>
<dbReference type="PANTHER" id="PTHR11727">
    <property type="entry name" value="DIMETHYLADENOSINE TRANSFERASE"/>
    <property type="match status" value="1"/>
</dbReference>
<dbReference type="InterPro" id="IPR001737">
    <property type="entry name" value="KsgA/Erm"/>
</dbReference>
<feature type="binding site" evidence="7 8">
    <location>
        <position position="157"/>
    </location>
    <ligand>
        <name>S-adenosyl-L-methionine</name>
        <dbReference type="ChEBI" id="CHEBI:59789"/>
    </ligand>
</feature>
<keyword evidence="3 7" id="KW-0489">Methyltransferase</keyword>
<dbReference type="AlphaFoldDB" id="A0A1G2JN28"/>
<evidence type="ECO:0000256" key="5">
    <source>
        <dbReference type="ARBA" id="ARBA00022691"/>
    </source>
</evidence>
<keyword evidence="6 7" id="KW-0694">RNA-binding</keyword>
<dbReference type="SUPFAM" id="SSF53335">
    <property type="entry name" value="S-adenosyl-L-methionine-dependent methyltransferases"/>
    <property type="match status" value="1"/>
</dbReference>
<dbReference type="CDD" id="cd02440">
    <property type="entry name" value="AdoMet_MTases"/>
    <property type="match status" value="1"/>
</dbReference>
<evidence type="ECO:0000256" key="1">
    <source>
        <dbReference type="ARBA" id="ARBA00022490"/>
    </source>
</evidence>
<dbReference type="SMART" id="SM00650">
    <property type="entry name" value="rADc"/>
    <property type="match status" value="1"/>
</dbReference>